<dbReference type="GO" id="GO:0008270">
    <property type="term" value="F:zinc ion binding"/>
    <property type="evidence" value="ECO:0007669"/>
    <property type="project" value="InterPro"/>
</dbReference>
<dbReference type="InterPro" id="IPR008906">
    <property type="entry name" value="HATC_C_dom"/>
</dbReference>
<accession>A0A3L8D8X1</accession>
<dbReference type="Proteomes" id="UP000279307">
    <property type="component" value="Chromosome 11"/>
</dbReference>
<reference evidence="2" key="1">
    <citation type="journal article" date="2018" name="Genome Res.">
        <title>The genomic architecture and molecular evolution of ant odorant receptors.</title>
        <authorList>
            <person name="McKenzie S.K."/>
            <person name="Kronauer D.J.C."/>
        </authorList>
    </citation>
    <scope>NUCLEOTIDE SEQUENCE [LARGE SCALE GENOMIC DNA]</scope>
    <source>
        <strain evidence="2">Clonal line C1</strain>
    </source>
</reference>
<dbReference type="InterPro" id="IPR012337">
    <property type="entry name" value="RNaseH-like_sf"/>
</dbReference>
<dbReference type="OrthoDB" id="8046116at2759"/>
<name>A0A3L8D8X1_OOCBI</name>
<dbReference type="EMBL" id="QOIP01000011">
    <property type="protein sequence ID" value="RLU16980.1"/>
    <property type="molecule type" value="Genomic_DNA"/>
</dbReference>
<dbReference type="Pfam" id="PF05699">
    <property type="entry name" value="Dimer_Tnp_hAT"/>
    <property type="match status" value="1"/>
</dbReference>
<evidence type="ECO:0000259" key="1">
    <source>
        <dbReference type="SMART" id="SM00451"/>
    </source>
</evidence>
<protein>
    <recommendedName>
        <fullName evidence="1">U1-type domain-containing protein</fullName>
    </recommendedName>
</protein>
<reference evidence="2" key="2">
    <citation type="submission" date="2018-07" db="EMBL/GenBank/DDBJ databases">
        <authorList>
            <person name="Mckenzie S.K."/>
            <person name="Kronauer D.J.C."/>
        </authorList>
    </citation>
    <scope>NUCLEOTIDE SEQUENCE</scope>
    <source>
        <strain evidence="2">Clonal line C1</strain>
    </source>
</reference>
<sequence length="775" mass="89908">MESLDKEELSKKSKRSFVQAWLKDDRYKQWICAVSFDDTLYHCTVCNRNFSCNASHVSRHADSACHRKHLKKSTSLSNDDDINVQNKTLTRPVFKNEWLDVSNFKLWLREVPDNESVCFCAICDKSFTARLSQIRRHAESQNHLNTCKRKGIETSEVNDDINTDDEDEALLTFDARKKTAEIQFAALIAEKNIPFQTAQDILNFFQEIGQEPKVLKNMNMGRTKCSNIISNVLCPVEIERVVNKLQRTKFSIFIDEASDICNEKWMILFVRYVDPETLDIRSQLLKLINIDTGDSNADNLFHTFQCEMKKLQIPFSNIIALSCDNTPVMTGKHLSFETKLRGMCKYLLTFPCPCHSSALAAHAACAKIPSFCERFLKKIVNYINRINHSKHSATFNEFSDCFQETYRKILKLSDTRWISHYICVERLLESWHTIQYFLQEMIASDKTKSAEHLLSMMENAEMKAYFLFVKHILYLFNEFSVFFQSTETRIHFLQIKSVNFLFQVCQNFIKKDYLKDIATNINFAQKKIQKDTNEIFLGSECEEYLNNLMIEGHIDTITTIRQNCLQFYIVAAQEIRKRLPITNDFLNNLQVFGASMSLLDDNRETSFHHVSFVARNLGGFDEEYLKEEWFTLPTDFTTEEKKSMAALNFDDMWKAIVQRQLPNSIYKYPNLRNILNAVRSFPNSNADPERMFSILTELKSNTRNKLSSTCVNATCVLKSALKNRGETGTSVIINRPHLSRMMSDKLYPTFPTKKKKEESNSTLHDANEIAGCSYE</sequence>
<dbReference type="PANTHER" id="PTHR37162:SF1">
    <property type="entry name" value="BED-TYPE DOMAIN-CONTAINING PROTEIN"/>
    <property type="match status" value="1"/>
</dbReference>
<organism evidence="2">
    <name type="scientific">Ooceraea biroi</name>
    <name type="common">Clonal raider ant</name>
    <name type="synonym">Cerapachys biroi</name>
    <dbReference type="NCBI Taxonomy" id="2015173"/>
    <lineage>
        <taxon>Eukaryota</taxon>
        <taxon>Metazoa</taxon>
        <taxon>Ecdysozoa</taxon>
        <taxon>Arthropoda</taxon>
        <taxon>Hexapoda</taxon>
        <taxon>Insecta</taxon>
        <taxon>Pterygota</taxon>
        <taxon>Neoptera</taxon>
        <taxon>Endopterygota</taxon>
        <taxon>Hymenoptera</taxon>
        <taxon>Apocrita</taxon>
        <taxon>Aculeata</taxon>
        <taxon>Formicoidea</taxon>
        <taxon>Formicidae</taxon>
        <taxon>Dorylinae</taxon>
        <taxon>Ooceraea</taxon>
    </lineage>
</organism>
<dbReference type="PANTHER" id="PTHR37162">
    <property type="entry name" value="HAT FAMILY DIMERISATION DOMAINCONTAINING PROTEIN-RELATED"/>
    <property type="match status" value="1"/>
</dbReference>
<proteinExistence type="predicted"/>
<dbReference type="SMART" id="SM00451">
    <property type="entry name" value="ZnF_U1"/>
    <property type="match status" value="2"/>
</dbReference>
<dbReference type="InterPro" id="IPR003604">
    <property type="entry name" value="Matrin/U1-like-C_Znf_C2H2"/>
</dbReference>
<evidence type="ECO:0000313" key="2">
    <source>
        <dbReference type="EMBL" id="RLU16980.1"/>
    </source>
</evidence>
<feature type="domain" description="U1-type" evidence="1">
    <location>
        <begin position="115"/>
        <end position="150"/>
    </location>
</feature>
<dbReference type="GO" id="GO:0003676">
    <property type="term" value="F:nucleic acid binding"/>
    <property type="evidence" value="ECO:0007669"/>
    <property type="project" value="InterPro"/>
</dbReference>
<dbReference type="SUPFAM" id="SSF53098">
    <property type="entry name" value="Ribonuclease H-like"/>
    <property type="match status" value="1"/>
</dbReference>
<dbReference type="GO" id="GO:0046983">
    <property type="term" value="F:protein dimerization activity"/>
    <property type="evidence" value="ECO:0007669"/>
    <property type="project" value="InterPro"/>
</dbReference>
<dbReference type="AlphaFoldDB" id="A0A3L8D8X1"/>
<gene>
    <name evidence="2" type="ORF">DMN91_011049</name>
</gene>
<feature type="domain" description="U1-type" evidence="1">
    <location>
        <begin position="38"/>
        <end position="73"/>
    </location>
</feature>
<comment type="caution">
    <text evidence="2">The sequence shown here is derived from an EMBL/GenBank/DDBJ whole genome shotgun (WGS) entry which is preliminary data.</text>
</comment>